<gene>
    <name evidence="2" type="ORF">HF521_017711</name>
</gene>
<comment type="caution">
    <text evidence="2">The sequence shown here is derived from an EMBL/GenBank/DDBJ whole genome shotgun (WGS) entry which is preliminary data.</text>
</comment>
<feature type="region of interest" description="Disordered" evidence="1">
    <location>
        <begin position="41"/>
        <end position="61"/>
    </location>
</feature>
<evidence type="ECO:0000256" key="1">
    <source>
        <dbReference type="SAM" id="MobiDB-lite"/>
    </source>
</evidence>
<dbReference type="Proteomes" id="UP000606274">
    <property type="component" value="Unassembled WGS sequence"/>
</dbReference>
<sequence length="90" mass="9690">MRLKKVDSEKTSDAAAHPGASHSATSSDWADLCPSPFEDLLPADNRFPEGLTGSELSMSPRCCPWGKMSFAAARRPPYSAPSGPDRKRPT</sequence>
<feature type="region of interest" description="Disordered" evidence="1">
    <location>
        <begin position="1"/>
        <end position="29"/>
    </location>
</feature>
<protein>
    <submittedName>
        <fullName evidence="2">Uncharacterized protein</fullName>
    </submittedName>
</protein>
<dbReference type="EMBL" id="JABFDY010000004">
    <property type="protein sequence ID" value="KAF7708654.1"/>
    <property type="molecule type" value="Genomic_DNA"/>
</dbReference>
<dbReference type="AlphaFoldDB" id="A0A8T0BNR6"/>
<organism evidence="2 3">
    <name type="scientific">Silurus meridionalis</name>
    <name type="common">Southern catfish</name>
    <name type="synonym">Silurus soldatovi meridionalis</name>
    <dbReference type="NCBI Taxonomy" id="175797"/>
    <lineage>
        <taxon>Eukaryota</taxon>
        <taxon>Metazoa</taxon>
        <taxon>Chordata</taxon>
        <taxon>Craniata</taxon>
        <taxon>Vertebrata</taxon>
        <taxon>Euteleostomi</taxon>
        <taxon>Actinopterygii</taxon>
        <taxon>Neopterygii</taxon>
        <taxon>Teleostei</taxon>
        <taxon>Ostariophysi</taxon>
        <taxon>Siluriformes</taxon>
        <taxon>Siluridae</taxon>
        <taxon>Silurus</taxon>
    </lineage>
</organism>
<reference evidence="2" key="1">
    <citation type="submission" date="2020-08" db="EMBL/GenBank/DDBJ databases">
        <title>Chromosome-level assembly of Southern catfish (Silurus meridionalis) provides insights into visual adaptation to the nocturnal and benthic lifestyles.</title>
        <authorList>
            <person name="Zhang Y."/>
            <person name="Wang D."/>
            <person name="Peng Z."/>
        </authorList>
    </citation>
    <scope>NUCLEOTIDE SEQUENCE</scope>
    <source>
        <strain evidence="2">SWU-2019-XX</strain>
        <tissue evidence="2">Muscle</tissue>
    </source>
</reference>
<keyword evidence="3" id="KW-1185">Reference proteome</keyword>
<feature type="compositionally biased region" description="Basic and acidic residues" evidence="1">
    <location>
        <begin position="1"/>
        <end position="12"/>
    </location>
</feature>
<name>A0A8T0BNR6_SILME</name>
<evidence type="ECO:0000313" key="3">
    <source>
        <dbReference type="Proteomes" id="UP000606274"/>
    </source>
</evidence>
<accession>A0A8T0BNR6</accession>
<proteinExistence type="predicted"/>
<evidence type="ECO:0000313" key="2">
    <source>
        <dbReference type="EMBL" id="KAF7708654.1"/>
    </source>
</evidence>